<evidence type="ECO:0000313" key="2">
    <source>
        <dbReference type="Proteomes" id="UP000765509"/>
    </source>
</evidence>
<keyword evidence="2" id="KW-1185">Reference proteome</keyword>
<evidence type="ECO:0000313" key="1">
    <source>
        <dbReference type="EMBL" id="MBW0538131.1"/>
    </source>
</evidence>
<protein>
    <submittedName>
        <fullName evidence="1">Uncharacterized protein</fullName>
    </submittedName>
</protein>
<dbReference type="AlphaFoldDB" id="A0A9Q3FIU9"/>
<proteinExistence type="predicted"/>
<dbReference type="Proteomes" id="UP000765509">
    <property type="component" value="Unassembled WGS sequence"/>
</dbReference>
<accession>A0A9Q3FIU9</accession>
<sequence>MKVEGFGLEAPVEESSISDSTSALQIRWEFSNNGITSQVPETILEDPLTPKATPEFPILVTRRDGRLEKLKRNLGVKTDFYTDAEGSDEIDEDELEVAAPIQRRRIQSTSLSPVQVNTTTNKAIRSPHLDLQPGHLYLPLPPPICNHP</sequence>
<organism evidence="1 2">
    <name type="scientific">Austropuccinia psidii MF-1</name>
    <dbReference type="NCBI Taxonomy" id="1389203"/>
    <lineage>
        <taxon>Eukaryota</taxon>
        <taxon>Fungi</taxon>
        <taxon>Dikarya</taxon>
        <taxon>Basidiomycota</taxon>
        <taxon>Pucciniomycotina</taxon>
        <taxon>Pucciniomycetes</taxon>
        <taxon>Pucciniales</taxon>
        <taxon>Sphaerophragmiaceae</taxon>
        <taxon>Austropuccinia</taxon>
    </lineage>
</organism>
<name>A0A9Q3FIU9_9BASI</name>
<gene>
    <name evidence="1" type="ORF">O181_077846</name>
</gene>
<dbReference type="EMBL" id="AVOT02042699">
    <property type="protein sequence ID" value="MBW0538131.1"/>
    <property type="molecule type" value="Genomic_DNA"/>
</dbReference>
<comment type="caution">
    <text evidence="1">The sequence shown here is derived from an EMBL/GenBank/DDBJ whole genome shotgun (WGS) entry which is preliminary data.</text>
</comment>
<reference evidence="1" key="1">
    <citation type="submission" date="2021-03" db="EMBL/GenBank/DDBJ databases">
        <title>Draft genome sequence of rust myrtle Austropuccinia psidii MF-1, a brazilian biotype.</title>
        <authorList>
            <person name="Quecine M.C."/>
            <person name="Pachon D.M.R."/>
            <person name="Bonatelli M.L."/>
            <person name="Correr F.H."/>
            <person name="Franceschini L.M."/>
            <person name="Leite T.F."/>
            <person name="Margarido G.R.A."/>
            <person name="Almeida C.A."/>
            <person name="Ferrarezi J.A."/>
            <person name="Labate C.A."/>
        </authorList>
    </citation>
    <scope>NUCLEOTIDE SEQUENCE</scope>
    <source>
        <strain evidence="1">MF-1</strain>
    </source>
</reference>